<evidence type="ECO:0000313" key="3">
    <source>
        <dbReference type="Proteomes" id="UP000218209"/>
    </source>
</evidence>
<name>A0A1X6P6B2_PORUM</name>
<gene>
    <name evidence="2" type="ORF">BU14_0190s0006</name>
</gene>
<organism evidence="2 3">
    <name type="scientific">Porphyra umbilicalis</name>
    <name type="common">Purple laver</name>
    <name type="synonym">Red alga</name>
    <dbReference type="NCBI Taxonomy" id="2786"/>
    <lineage>
        <taxon>Eukaryota</taxon>
        <taxon>Rhodophyta</taxon>
        <taxon>Bangiophyceae</taxon>
        <taxon>Bangiales</taxon>
        <taxon>Bangiaceae</taxon>
        <taxon>Porphyra</taxon>
    </lineage>
</organism>
<dbReference type="Proteomes" id="UP000218209">
    <property type="component" value="Unassembled WGS sequence"/>
</dbReference>
<reference evidence="2 3" key="1">
    <citation type="submission" date="2017-03" db="EMBL/GenBank/DDBJ databases">
        <title>WGS assembly of Porphyra umbilicalis.</title>
        <authorList>
            <person name="Brawley S.H."/>
            <person name="Blouin N.A."/>
            <person name="Ficko-Blean E."/>
            <person name="Wheeler G.L."/>
            <person name="Lohr M."/>
            <person name="Goodson H.V."/>
            <person name="Jenkins J.W."/>
            <person name="Blaby-Haas C.E."/>
            <person name="Helliwell K.E."/>
            <person name="Chan C."/>
            <person name="Marriage T."/>
            <person name="Bhattacharya D."/>
            <person name="Klein A.S."/>
            <person name="Badis Y."/>
            <person name="Brodie J."/>
            <person name="Cao Y."/>
            <person name="Collen J."/>
            <person name="Dittami S.M."/>
            <person name="Gachon C.M."/>
            <person name="Green B.R."/>
            <person name="Karpowicz S."/>
            <person name="Kim J.W."/>
            <person name="Kudahl U."/>
            <person name="Lin S."/>
            <person name="Michel G."/>
            <person name="Mittag M."/>
            <person name="Olson B.J."/>
            <person name="Pangilinan J."/>
            <person name="Peng Y."/>
            <person name="Qiu H."/>
            <person name="Shu S."/>
            <person name="Singer J.T."/>
            <person name="Smith A.G."/>
            <person name="Sprecher B.N."/>
            <person name="Wagner V."/>
            <person name="Wang W."/>
            <person name="Wang Z.-Y."/>
            <person name="Yan J."/>
            <person name="Yarish C."/>
            <person name="Zoeuner-Riek S."/>
            <person name="Zhuang Y."/>
            <person name="Zou Y."/>
            <person name="Lindquist E.A."/>
            <person name="Grimwood J."/>
            <person name="Barry K."/>
            <person name="Rokhsar D.S."/>
            <person name="Schmutz J."/>
            <person name="Stiller J.W."/>
            <person name="Grossman A.R."/>
            <person name="Prochnik S.E."/>
        </authorList>
    </citation>
    <scope>NUCLEOTIDE SEQUENCE [LARGE SCALE GENOMIC DNA]</scope>
    <source>
        <strain evidence="2">4086291</strain>
    </source>
</reference>
<dbReference type="EMBL" id="KV918866">
    <property type="protein sequence ID" value="OSX76449.1"/>
    <property type="molecule type" value="Genomic_DNA"/>
</dbReference>
<dbReference type="AlphaFoldDB" id="A0A1X6P6B2"/>
<accession>A0A1X6P6B2</accession>
<proteinExistence type="predicted"/>
<feature type="region of interest" description="Disordered" evidence="1">
    <location>
        <begin position="164"/>
        <end position="262"/>
    </location>
</feature>
<evidence type="ECO:0000313" key="2">
    <source>
        <dbReference type="EMBL" id="OSX76449.1"/>
    </source>
</evidence>
<evidence type="ECO:0000256" key="1">
    <source>
        <dbReference type="SAM" id="MobiDB-lite"/>
    </source>
</evidence>
<keyword evidence="3" id="KW-1185">Reference proteome</keyword>
<sequence>MPQPSTMGPPPADCRDCPPFIASAQLQTSPMWATNLLCCGPPTAPDSTWGAQSFQPTARAVPSMTSLLRRLEAFPLTDEPVLRFFRGLPPFFSPTTMAYDALPATPPAAVMLQRKLPPPLSLSRAPASALSSHRAAPSSSWPPAAIASIASCSLRSTLSADAAGNIDPPLHGTACPSTRRPAADGGARDEARGTFQSSGALAPRSVPAGSALQQVGARPPADSHDNGKGFSPDSSDGDGGGADDEENSSSSESSDGDEEPVSRVGRAALVCNVLADALPSTANERVDKDRWRKVRLFLCQRCWLSLSSMSLPGAISAP</sequence>
<protein>
    <submittedName>
        <fullName evidence="2">Uncharacterized protein</fullName>
    </submittedName>
</protein>